<dbReference type="Pfam" id="PF06439">
    <property type="entry name" value="3keto-disac_hyd"/>
    <property type="match status" value="1"/>
</dbReference>
<name>A0A939G617_9BACT</name>
<proteinExistence type="predicted"/>
<comment type="caution">
    <text evidence="3">The sequence shown here is derived from an EMBL/GenBank/DDBJ whole genome shotgun (WGS) entry which is preliminary data.</text>
</comment>
<feature type="chain" id="PRO_5037956767" evidence="1">
    <location>
        <begin position="24"/>
        <end position="614"/>
    </location>
</feature>
<sequence length="614" mass="67141">MHQSTRRVLLLTGGWLSSLLALGQSTPLPLNDLSAFRQPVPANWKITADVNADLAKNNGLTTKPGTGVLVCQPTGQYGSQYNLLTTLEHGDADLELDFMVAKGANSGIYLQGRYEVQLFDSWGVTSPKTTDVGSIYERWDDARPDGKKGYEGHPARQNAGKAPGLWQHLRISFQAPRFDASGQKTANARFLRVELNGVVLHEDVEVTGPTRSAQFMDEKARGPLMLQGDHGAVAFRTIQYTPYDGIKPRLTDLSYSIYKGQYKNEPSFGGMAPESKGTTPILTSGVNRLPNDFVVQYTGKLHIEQPGEYTFALNTAGGSGQLTINNQPLSKWSDNSHRGKVTLPAGDLPFQATYSKYVEWSKANLQLAVSGPGIRQFMLTPALDDEEVADPILVTAETNTLLRSFMDLPLARNERGRAYRVTHGISVGSPEQVHYTYDADNGSVVQVWRGMFLNATPMWENRGDGSSRPMGAVQYLGLKPQLTLARLASAGAAWPTDTTGSGFRPKGYALDDTERPTFRYLVGSAAVQDQIRVLPDGHGLRRELTVTQPGTSLYARLADGKTIEAMTNNMYLVDGKAYYIQLDNAAGAQVRNGSNGRQELIVPVASKLTYSILF</sequence>
<dbReference type="AlphaFoldDB" id="A0A939G617"/>
<dbReference type="Gene3D" id="2.60.120.380">
    <property type="match status" value="1"/>
</dbReference>
<dbReference type="EMBL" id="JAFMYU010000008">
    <property type="protein sequence ID" value="MBO0931685.1"/>
    <property type="molecule type" value="Genomic_DNA"/>
</dbReference>
<dbReference type="GO" id="GO:0016787">
    <property type="term" value="F:hydrolase activity"/>
    <property type="evidence" value="ECO:0007669"/>
    <property type="project" value="InterPro"/>
</dbReference>
<dbReference type="RefSeq" id="WP_207335653.1">
    <property type="nucleotide sequence ID" value="NZ_JAFMYU010000008.1"/>
</dbReference>
<dbReference type="Proteomes" id="UP000664795">
    <property type="component" value="Unassembled WGS sequence"/>
</dbReference>
<dbReference type="InterPro" id="IPR010496">
    <property type="entry name" value="AL/BT2_dom"/>
</dbReference>
<reference evidence="3 4" key="1">
    <citation type="submission" date="2021-03" db="EMBL/GenBank/DDBJ databases">
        <title>Fibrella sp. HMF5036 genome sequencing and assembly.</title>
        <authorList>
            <person name="Kang H."/>
            <person name="Kim H."/>
            <person name="Bae S."/>
            <person name="Joh K."/>
        </authorList>
    </citation>
    <scope>NUCLEOTIDE SEQUENCE [LARGE SCALE GENOMIC DNA]</scope>
    <source>
        <strain evidence="3 4">HMF5036</strain>
    </source>
</reference>
<dbReference type="PROSITE" id="PS51820">
    <property type="entry name" value="PA14"/>
    <property type="match status" value="1"/>
</dbReference>
<dbReference type="InterPro" id="IPR037524">
    <property type="entry name" value="PA14/GLEYA"/>
</dbReference>
<accession>A0A939G617</accession>
<keyword evidence="1" id="KW-0732">Signal</keyword>
<evidence type="ECO:0000313" key="3">
    <source>
        <dbReference type="EMBL" id="MBO0931685.1"/>
    </source>
</evidence>
<dbReference type="SUPFAM" id="SSF56988">
    <property type="entry name" value="Anthrax protective antigen"/>
    <property type="match status" value="1"/>
</dbReference>
<evidence type="ECO:0000313" key="4">
    <source>
        <dbReference type="Proteomes" id="UP000664795"/>
    </source>
</evidence>
<feature type="domain" description="PA14" evidence="2">
    <location>
        <begin position="253"/>
        <end position="384"/>
    </location>
</feature>
<dbReference type="Gene3D" id="2.60.120.560">
    <property type="entry name" value="Exo-inulinase, domain 1"/>
    <property type="match status" value="1"/>
</dbReference>
<evidence type="ECO:0000259" key="2">
    <source>
        <dbReference type="PROSITE" id="PS51820"/>
    </source>
</evidence>
<feature type="signal peptide" evidence="1">
    <location>
        <begin position="1"/>
        <end position="23"/>
    </location>
</feature>
<gene>
    <name evidence="3" type="ORF">J2I48_11800</name>
</gene>
<protein>
    <submittedName>
        <fullName evidence="3">DUF1080 domain-containing protein</fullName>
    </submittedName>
</protein>
<evidence type="ECO:0000256" key="1">
    <source>
        <dbReference type="SAM" id="SignalP"/>
    </source>
</evidence>
<keyword evidence="4" id="KW-1185">Reference proteome</keyword>
<organism evidence="3 4">
    <name type="scientific">Fibrella aquatilis</name>
    <dbReference type="NCBI Taxonomy" id="2817059"/>
    <lineage>
        <taxon>Bacteria</taxon>
        <taxon>Pseudomonadati</taxon>
        <taxon>Bacteroidota</taxon>
        <taxon>Cytophagia</taxon>
        <taxon>Cytophagales</taxon>
        <taxon>Spirosomataceae</taxon>
        <taxon>Fibrella</taxon>
    </lineage>
</organism>